<feature type="compositionally biased region" description="Polar residues" evidence="1">
    <location>
        <begin position="108"/>
        <end position="138"/>
    </location>
</feature>
<feature type="region of interest" description="Disordered" evidence="1">
    <location>
        <begin position="108"/>
        <end position="143"/>
    </location>
</feature>
<protein>
    <submittedName>
        <fullName evidence="3">Uncharacterized protein</fullName>
    </submittedName>
</protein>
<sequence length="447" mass="51812">MQSKYWINLFFAILLISNSANKCCIKKDAAWAANSQIKSLGSKQKNHQLIDKEDRTEINYNWQQLDGFKLAFAEQTQSNLIQQKALANQDNPIFLVIPNAELRYAQNENSSPSNIQPTNEAPQLETQPSDLPQSSPKPIQQLLDKPQIDYTQRLERLRQILQKKQSNSDSDTLPELGLRVRQKPLPQQPLEQLPPPSIQKPIAKSKPIGFLQARVGYFHTSNIFSSDIFPIEDGLMFYGLSLASAYFPLGSKTYLNGSIDGNLIRYVDRSKYSYNQLRFNLSVYQQLSRQMFGEFGWSNQQLFYDRSSDSFEAGDRFLNENSLRLSVGRRDSLTQKLMLDSFYEFSLNFAEPNNRSRAINFVWISMNYYWQKPLQVGLDYQFNWSDFTQRQRDDNYHRLFAHLNYKISTSSNIYLQSGVSFGDSTDSNIDFDGWFFSINYNLQLGQF</sequence>
<keyword evidence="2" id="KW-0732">Signal</keyword>
<reference evidence="3 4" key="1">
    <citation type="journal article" date="2021" name="Int. J. Syst. Evol. Microbiol.">
        <title>Amazonocrinis nigriterrae gen. nov., sp. nov., Atlanticothrix silvestris gen. nov., sp. nov. and Dendronalium phyllosphericum gen. nov., sp. nov., nostocacean cyanobacteria from Brazilian environments.</title>
        <authorList>
            <person name="Alvarenga D.O."/>
            <person name="Andreote A.P.D."/>
            <person name="Branco L.H.Z."/>
            <person name="Delbaje E."/>
            <person name="Cruz R.B."/>
            <person name="Varani A.M."/>
            <person name="Fiore M.F."/>
        </authorList>
    </citation>
    <scope>NUCLEOTIDE SEQUENCE [LARGE SCALE GENOMIC DNA]</scope>
    <source>
        <strain evidence="3 4">CENA369</strain>
    </source>
</reference>
<evidence type="ECO:0000256" key="2">
    <source>
        <dbReference type="SAM" id="SignalP"/>
    </source>
</evidence>
<evidence type="ECO:0000313" key="3">
    <source>
        <dbReference type="EMBL" id="MBH8574108.1"/>
    </source>
</evidence>
<proteinExistence type="predicted"/>
<dbReference type="EMBL" id="JAECZA010000056">
    <property type="protein sequence ID" value="MBH8574108.1"/>
    <property type="molecule type" value="Genomic_DNA"/>
</dbReference>
<dbReference type="RefSeq" id="WP_214432925.1">
    <property type="nucleotide sequence ID" value="NZ_CAWPUQ010000291.1"/>
</dbReference>
<name>A0A8J7LFH3_9NOST</name>
<gene>
    <name evidence="3" type="ORF">I8752_13980</name>
</gene>
<evidence type="ECO:0000256" key="1">
    <source>
        <dbReference type="SAM" id="MobiDB-lite"/>
    </source>
</evidence>
<keyword evidence="4" id="KW-1185">Reference proteome</keyword>
<accession>A0A8J7LFH3</accession>
<evidence type="ECO:0000313" key="4">
    <source>
        <dbReference type="Proteomes" id="UP000662314"/>
    </source>
</evidence>
<comment type="caution">
    <text evidence="3">The sequence shown here is derived from an EMBL/GenBank/DDBJ whole genome shotgun (WGS) entry which is preliminary data.</text>
</comment>
<feature type="chain" id="PRO_5035245447" evidence="2">
    <location>
        <begin position="23"/>
        <end position="447"/>
    </location>
</feature>
<organism evidence="3 4">
    <name type="scientific">Dendronalium phyllosphericum CENA369</name>
    <dbReference type="NCBI Taxonomy" id="1725256"/>
    <lineage>
        <taxon>Bacteria</taxon>
        <taxon>Bacillati</taxon>
        <taxon>Cyanobacteriota</taxon>
        <taxon>Cyanophyceae</taxon>
        <taxon>Nostocales</taxon>
        <taxon>Nostocaceae</taxon>
        <taxon>Dendronalium</taxon>
        <taxon>Dendronalium phyllosphericum</taxon>
    </lineage>
</organism>
<dbReference type="Proteomes" id="UP000662314">
    <property type="component" value="Unassembled WGS sequence"/>
</dbReference>
<feature type="signal peptide" evidence="2">
    <location>
        <begin position="1"/>
        <end position="22"/>
    </location>
</feature>
<dbReference type="AlphaFoldDB" id="A0A8J7LFH3"/>